<dbReference type="EMBL" id="CALNXI010001240">
    <property type="protein sequence ID" value="CAH3161447.1"/>
    <property type="molecule type" value="Genomic_DNA"/>
</dbReference>
<evidence type="ECO:0000256" key="1">
    <source>
        <dbReference type="SAM" id="MobiDB-lite"/>
    </source>
</evidence>
<dbReference type="Pfam" id="PF15299">
    <property type="entry name" value="ALS2CR8"/>
    <property type="match status" value="1"/>
</dbReference>
<organism evidence="2 3">
    <name type="scientific">Porites evermanni</name>
    <dbReference type="NCBI Taxonomy" id="104178"/>
    <lineage>
        <taxon>Eukaryota</taxon>
        <taxon>Metazoa</taxon>
        <taxon>Cnidaria</taxon>
        <taxon>Anthozoa</taxon>
        <taxon>Hexacorallia</taxon>
        <taxon>Scleractinia</taxon>
        <taxon>Fungiina</taxon>
        <taxon>Poritidae</taxon>
        <taxon>Porites</taxon>
    </lineage>
</organism>
<accession>A0ABN8QCV5</accession>
<comment type="caution">
    <text evidence="2">The sequence shown here is derived from an EMBL/GenBank/DDBJ whole genome shotgun (WGS) entry which is preliminary data.</text>
</comment>
<feature type="compositionally biased region" description="Polar residues" evidence="1">
    <location>
        <begin position="1"/>
        <end position="14"/>
    </location>
</feature>
<feature type="region of interest" description="Disordered" evidence="1">
    <location>
        <begin position="1"/>
        <end position="54"/>
    </location>
</feature>
<name>A0ABN8QCV5_9CNID</name>
<gene>
    <name evidence="2" type="ORF">PEVE_00003983</name>
</gene>
<dbReference type="Proteomes" id="UP001159427">
    <property type="component" value="Unassembled WGS sequence"/>
</dbReference>
<dbReference type="PANTHER" id="PTHR47456">
    <property type="entry name" value="PHD-TYPE DOMAIN-CONTAINING PROTEIN"/>
    <property type="match status" value="1"/>
</dbReference>
<evidence type="ECO:0000313" key="3">
    <source>
        <dbReference type="Proteomes" id="UP001159427"/>
    </source>
</evidence>
<reference evidence="2 3" key="1">
    <citation type="submission" date="2022-05" db="EMBL/GenBank/DDBJ databases">
        <authorList>
            <consortium name="Genoscope - CEA"/>
            <person name="William W."/>
        </authorList>
    </citation>
    <scope>NUCLEOTIDE SEQUENCE [LARGE SCALE GENOMIC DNA]</scope>
</reference>
<keyword evidence="3" id="KW-1185">Reference proteome</keyword>
<dbReference type="PANTHER" id="PTHR47456:SF1">
    <property type="entry name" value="PHD-TYPE DOMAIN-CONTAINING PROTEIN"/>
    <property type="match status" value="1"/>
</dbReference>
<evidence type="ECO:0000313" key="2">
    <source>
        <dbReference type="EMBL" id="CAH3161447.1"/>
    </source>
</evidence>
<dbReference type="InterPro" id="IPR029309">
    <property type="entry name" value="CaRF"/>
</dbReference>
<proteinExistence type="predicted"/>
<protein>
    <submittedName>
        <fullName evidence="2">Uncharacterized protein</fullName>
    </submittedName>
</protein>
<sequence length="141" mass="16592">MSKPRSQFSESLKQQPLRDTLVSKQAKDLGTQHGVDRHVREKKKSNGAGKLLQESRKLNCPAPVHLREIIKFPEYKIPEKTEWRCKSQSKKLLYRGQQEPLKTIRRLYPSKATIRSHIYKSIVKERFSKIDQEDLLKRVQL</sequence>